<dbReference type="Gene3D" id="3.40.50.12780">
    <property type="entry name" value="N-terminal domain of ligase-like"/>
    <property type="match status" value="1"/>
</dbReference>
<evidence type="ECO:0000313" key="5">
    <source>
        <dbReference type="EMBL" id="RFA08535.1"/>
    </source>
</evidence>
<dbReference type="PANTHER" id="PTHR43767:SF1">
    <property type="entry name" value="NONRIBOSOMAL PEPTIDE SYNTHASE PES1 (EUROFUNG)-RELATED"/>
    <property type="match status" value="1"/>
</dbReference>
<evidence type="ECO:0000259" key="4">
    <source>
        <dbReference type="Pfam" id="PF13193"/>
    </source>
</evidence>
<dbReference type="InterPro" id="IPR000873">
    <property type="entry name" value="AMP-dep_synth/lig_dom"/>
</dbReference>
<evidence type="ECO:0000256" key="1">
    <source>
        <dbReference type="ARBA" id="ARBA00006432"/>
    </source>
</evidence>
<dbReference type="RefSeq" id="WP_116413941.1">
    <property type="nucleotide sequence ID" value="NZ_NBWZ01000001.1"/>
</dbReference>
<dbReference type="SUPFAM" id="SSF56801">
    <property type="entry name" value="Acetyl-CoA synthetase-like"/>
    <property type="match status" value="1"/>
</dbReference>
<sequence length="522" mass="56682">MFADLPEALRAHAAERPGVVAVESGGRSLTYEGLDDRSDRFARALVAMGVVRGERVAFLAKTCIEYFEYLVGTIKAGAVPVPVNWRLAVPEIVEVVSDAEAVVLVVDDEYIDRIVGVSDRLPGVRRIIPLSAHDGLVSWTELLDQYALGQPVDAPVAADAVVLQIYTSGTTGRPKGVMTSSGGFLSYLSSLADVARFEPGSISLSTMPLFHIGGTGWAVAGLYRGATTLLLRDVDPDLILDTVEQRRVTNLIAVPSVVLMLLNSPRLATNDFSSLDYLYYGGGPMTQSILQRALDAFDCEFVQGFGMTECPLITSLTPADHLLDRALLRSCGRPIGDTVVRLVDPETGTDVERGTVGEMWVRSPQGFAGYWKQPAVSAQTLVDGEWLRTGDAALMDDQGYLFLQDRVKDMIVSGGENVYPAEVENALVSHPGVRECAVIGVPSEKWIETVKAVVIREPGSDVGESELIAFCKSLLAGYKCPTTIDFVDQLPRTPSGKVVKFELREFYRKTSAENRHEQHAEA</sequence>
<protein>
    <recommendedName>
        <fullName evidence="7">Long-chain fatty acid--CoA ligase</fullName>
    </recommendedName>
</protein>
<keyword evidence="2" id="KW-0436">Ligase</keyword>
<evidence type="ECO:0000256" key="2">
    <source>
        <dbReference type="ARBA" id="ARBA00022598"/>
    </source>
</evidence>
<dbReference type="Pfam" id="PF00501">
    <property type="entry name" value="AMP-binding"/>
    <property type="match status" value="1"/>
</dbReference>
<dbReference type="NCBIfam" id="NF004837">
    <property type="entry name" value="PRK06187.1"/>
    <property type="match status" value="1"/>
</dbReference>
<gene>
    <name evidence="5" type="ORF">B7R54_04320</name>
</gene>
<dbReference type="InterPro" id="IPR042099">
    <property type="entry name" value="ANL_N_sf"/>
</dbReference>
<dbReference type="AlphaFoldDB" id="A0A3E0VFW6"/>
<comment type="caution">
    <text evidence="5">The sequence shown here is derived from an EMBL/GenBank/DDBJ whole genome shotgun (WGS) entry which is preliminary data.</text>
</comment>
<accession>A0A3E0VFW6</accession>
<evidence type="ECO:0000259" key="3">
    <source>
        <dbReference type="Pfam" id="PF00501"/>
    </source>
</evidence>
<dbReference type="FunFam" id="3.30.300.30:FF:000008">
    <property type="entry name" value="2,3-dihydroxybenzoate-AMP ligase"/>
    <property type="match status" value="1"/>
</dbReference>
<proteinExistence type="inferred from homology"/>
<organism evidence="5 6">
    <name type="scientific">Subtercola boreus</name>
    <dbReference type="NCBI Taxonomy" id="120213"/>
    <lineage>
        <taxon>Bacteria</taxon>
        <taxon>Bacillati</taxon>
        <taxon>Actinomycetota</taxon>
        <taxon>Actinomycetes</taxon>
        <taxon>Micrococcales</taxon>
        <taxon>Microbacteriaceae</taxon>
        <taxon>Subtercola</taxon>
    </lineage>
</organism>
<evidence type="ECO:0000313" key="6">
    <source>
        <dbReference type="Proteomes" id="UP000256486"/>
    </source>
</evidence>
<dbReference type="InterPro" id="IPR025110">
    <property type="entry name" value="AMP-bd_C"/>
</dbReference>
<comment type="similarity">
    <text evidence="1">Belongs to the ATP-dependent AMP-binding enzyme family.</text>
</comment>
<feature type="domain" description="AMP-dependent synthetase/ligase" evidence="3">
    <location>
        <begin position="10"/>
        <end position="371"/>
    </location>
</feature>
<name>A0A3E0VFW6_9MICO</name>
<evidence type="ECO:0008006" key="7">
    <source>
        <dbReference type="Google" id="ProtNLM"/>
    </source>
</evidence>
<reference evidence="5 6" key="1">
    <citation type="submission" date="2017-04" db="EMBL/GenBank/DDBJ databases">
        <title>Comparative genome analysis of Subtercola boreus.</title>
        <authorList>
            <person name="Cho Y.-J."/>
            <person name="Cho A."/>
            <person name="Kim O.-S."/>
            <person name="Lee J.-I."/>
        </authorList>
    </citation>
    <scope>NUCLEOTIDE SEQUENCE [LARGE SCALE GENOMIC DNA]</scope>
    <source>
        <strain evidence="5 6">K300</strain>
    </source>
</reference>
<dbReference type="PANTHER" id="PTHR43767">
    <property type="entry name" value="LONG-CHAIN-FATTY-ACID--COA LIGASE"/>
    <property type="match status" value="1"/>
</dbReference>
<dbReference type="OrthoDB" id="9803968at2"/>
<dbReference type="InterPro" id="IPR045851">
    <property type="entry name" value="AMP-bd_C_sf"/>
</dbReference>
<dbReference type="Gene3D" id="3.30.300.30">
    <property type="match status" value="1"/>
</dbReference>
<dbReference type="Pfam" id="PF13193">
    <property type="entry name" value="AMP-binding_C"/>
    <property type="match status" value="1"/>
</dbReference>
<keyword evidence="6" id="KW-1185">Reference proteome</keyword>
<dbReference type="EMBL" id="NBWZ01000001">
    <property type="protein sequence ID" value="RFA08535.1"/>
    <property type="molecule type" value="Genomic_DNA"/>
</dbReference>
<dbReference type="GO" id="GO:0016878">
    <property type="term" value="F:acid-thiol ligase activity"/>
    <property type="evidence" value="ECO:0007669"/>
    <property type="project" value="UniProtKB-ARBA"/>
</dbReference>
<dbReference type="Proteomes" id="UP000256486">
    <property type="component" value="Unassembled WGS sequence"/>
</dbReference>
<dbReference type="InterPro" id="IPR050237">
    <property type="entry name" value="ATP-dep_AMP-bd_enzyme"/>
</dbReference>
<feature type="domain" description="AMP-binding enzyme C-terminal" evidence="4">
    <location>
        <begin position="422"/>
        <end position="497"/>
    </location>
</feature>